<organism evidence="3 4">
    <name type="scientific">Leifsonia kafniensis</name>
    <dbReference type="NCBI Taxonomy" id="475957"/>
    <lineage>
        <taxon>Bacteria</taxon>
        <taxon>Bacillati</taxon>
        <taxon>Actinomycetota</taxon>
        <taxon>Actinomycetes</taxon>
        <taxon>Micrococcales</taxon>
        <taxon>Microbacteriaceae</taxon>
        <taxon>Leifsonia</taxon>
    </lineage>
</organism>
<evidence type="ECO:0000313" key="3">
    <source>
        <dbReference type="EMBL" id="GAA3892947.1"/>
    </source>
</evidence>
<dbReference type="InterPro" id="IPR036291">
    <property type="entry name" value="NAD(P)-bd_dom_sf"/>
</dbReference>
<dbReference type="Gene3D" id="3.40.50.720">
    <property type="entry name" value="NAD(P)-binding Rossmann-like Domain"/>
    <property type="match status" value="1"/>
</dbReference>
<accession>A0ABP7L102</accession>
<evidence type="ECO:0000256" key="1">
    <source>
        <dbReference type="ARBA" id="ARBA00006484"/>
    </source>
</evidence>
<dbReference type="PIRSF" id="PIRSF000126">
    <property type="entry name" value="11-beta-HSD1"/>
    <property type="match status" value="1"/>
</dbReference>
<dbReference type="Proteomes" id="UP001501803">
    <property type="component" value="Unassembled WGS sequence"/>
</dbReference>
<reference evidence="4" key="1">
    <citation type="journal article" date="2019" name="Int. J. Syst. Evol. Microbiol.">
        <title>The Global Catalogue of Microorganisms (GCM) 10K type strain sequencing project: providing services to taxonomists for standard genome sequencing and annotation.</title>
        <authorList>
            <consortium name="The Broad Institute Genomics Platform"/>
            <consortium name="The Broad Institute Genome Sequencing Center for Infectious Disease"/>
            <person name="Wu L."/>
            <person name="Ma J."/>
        </authorList>
    </citation>
    <scope>NUCLEOTIDE SEQUENCE [LARGE SCALE GENOMIC DNA]</scope>
    <source>
        <strain evidence="4">JCM 17021</strain>
    </source>
</reference>
<keyword evidence="4" id="KW-1185">Reference proteome</keyword>
<comment type="similarity">
    <text evidence="1">Belongs to the short-chain dehydrogenases/reductases (SDR) family.</text>
</comment>
<dbReference type="PANTHER" id="PTHR44196">
    <property type="entry name" value="DEHYDROGENASE/REDUCTASE SDR FAMILY MEMBER 7B"/>
    <property type="match status" value="1"/>
</dbReference>
<comment type="caution">
    <text evidence="3">The sequence shown here is derived from an EMBL/GenBank/DDBJ whole genome shotgun (WGS) entry which is preliminary data.</text>
</comment>
<dbReference type="EMBL" id="BAABCN010000017">
    <property type="protein sequence ID" value="GAA3892947.1"/>
    <property type="molecule type" value="Genomic_DNA"/>
</dbReference>
<sequence length="290" mass="30600">MKPTLSPGSLGDYPQSMVRAHFNPMGTTALVTGASSGLGVGYAHALAERGADLVLVARRQDRLEALAVDLAEKYGATSTVIPLDLSLPDAVPQLVEDLRTRAISVGSLINCAGFGTYGNFVDADAQREMEQVAVNVGALTALTHAFLPDLLKTAISHPHGAALVNVASTAAFQPVPRMAVYGATKAYVLSFTQAIWYETRRTGLKVTTVCPGPVDTEFFDVALNHDAAFGRFLSVDEVMATTFDALDRVTTPLHSISGTQNAVLARFATLAPRRAVVTVTGRMSAPGRTG</sequence>
<keyword evidence="2" id="KW-0560">Oxidoreductase</keyword>
<evidence type="ECO:0000256" key="2">
    <source>
        <dbReference type="ARBA" id="ARBA00023002"/>
    </source>
</evidence>
<dbReference type="PRINTS" id="PR00081">
    <property type="entry name" value="GDHRDH"/>
</dbReference>
<dbReference type="CDD" id="cd05233">
    <property type="entry name" value="SDR_c"/>
    <property type="match status" value="1"/>
</dbReference>
<dbReference type="Pfam" id="PF00106">
    <property type="entry name" value="adh_short"/>
    <property type="match status" value="1"/>
</dbReference>
<dbReference type="PANTHER" id="PTHR44196:SF2">
    <property type="entry name" value="SHORT-CHAIN DEHYDROGENASE-RELATED"/>
    <property type="match status" value="1"/>
</dbReference>
<dbReference type="InterPro" id="IPR002347">
    <property type="entry name" value="SDR_fam"/>
</dbReference>
<dbReference type="SUPFAM" id="SSF51735">
    <property type="entry name" value="NAD(P)-binding Rossmann-fold domains"/>
    <property type="match status" value="1"/>
</dbReference>
<proteinExistence type="inferred from homology"/>
<evidence type="ECO:0000313" key="4">
    <source>
        <dbReference type="Proteomes" id="UP001501803"/>
    </source>
</evidence>
<gene>
    <name evidence="3" type="ORF">GCM10022381_38290</name>
</gene>
<name>A0ABP7L102_9MICO</name>
<protein>
    <submittedName>
        <fullName evidence="3">SDR family oxidoreductase</fullName>
    </submittedName>
</protein>